<dbReference type="SMART" id="SM00487">
    <property type="entry name" value="DEXDc"/>
    <property type="match status" value="1"/>
</dbReference>
<dbReference type="GO" id="GO:0005730">
    <property type="term" value="C:nucleolus"/>
    <property type="evidence" value="ECO:0007669"/>
    <property type="project" value="UniProtKB-SubCell"/>
</dbReference>
<feature type="region of interest" description="Disordered" evidence="10">
    <location>
        <begin position="792"/>
        <end position="921"/>
    </location>
</feature>
<dbReference type="EC" id="3.6.4.13" evidence="2"/>
<accession>A0AAW1PHM7</accession>
<dbReference type="PANTHER" id="PTHR47959:SF8">
    <property type="entry name" value="RNA HELICASE"/>
    <property type="match status" value="1"/>
</dbReference>
<dbReference type="CDD" id="cd18787">
    <property type="entry name" value="SF2_C_DEAD"/>
    <property type="match status" value="1"/>
</dbReference>
<feature type="compositionally biased region" description="Basic and acidic residues" evidence="10">
    <location>
        <begin position="815"/>
        <end position="841"/>
    </location>
</feature>
<dbReference type="AlphaFoldDB" id="A0AAW1PHM7"/>
<keyword evidence="7" id="KW-0694">RNA-binding</keyword>
<comment type="similarity">
    <text evidence="1">Belongs to the DEAD box helicase family. DDX54/DBP10 subfamily.</text>
</comment>
<evidence type="ECO:0000256" key="7">
    <source>
        <dbReference type="ARBA" id="ARBA00022884"/>
    </source>
</evidence>
<dbReference type="PROSITE" id="PS51195">
    <property type="entry name" value="Q_MOTIF"/>
    <property type="match status" value="1"/>
</dbReference>
<dbReference type="EMBL" id="JALJOR010000011">
    <property type="protein sequence ID" value="KAK9809034.1"/>
    <property type="molecule type" value="Genomic_DNA"/>
</dbReference>
<proteinExistence type="inferred from homology"/>
<name>A0AAW1PHM7_9CHLO</name>
<dbReference type="InterPro" id="IPR001650">
    <property type="entry name" value="Helicase_C-like"/>
</dbReference>
<evidence type="ECO:0000256" key="9">
    <source>
        <dbReference type="PROSITE-ProRule" id="PRU00552"/>
    </source>
</evidence>
<dbReference type="Pfam" id="PF08147">
    <property type="entry name" value="DBP10CT"/>
    <property type="match status" value="1"/>
</dbReference>
<evidence type="ECO:0000259" key="13">
    <source>
        <dbReference type="PROSITE" id="PS51195"/>
    </source>
</evidence>
<keyword evidence="4" id="KW-0378">Hydrolase</keyword>
<evidence type="ECO:0000256" key="2">
    <source>
        <dbReference type="ARBA" id="ARBA00012552"/>
    </source>
</evidence>
<feature type="compositionally biased region" description="Acidic residues" evidence="10">
    <location>
        <begin position="27"/>
        <end position="36"/>
    </location>
</feature>
<evidence type="ECO:0000256" key="8">
    <source>
        <dbReference type="ARBA" id="ARBA00047984"/>
    </source>
</evidence>
<evidence type="ECO:0000256" key="4">
    <source>
        <dbReference type="ARBA" id="ARBA00022801"/>
    </source>
</evidence>
<comment type="catalytic activity">
    <reaction evidence="8">
        <text>ATP + H2O = ADP + phosphate + H(+)</text>
        <dbReference type="Rhea" id="RHEA:13065"/>
        <dbReference type="ChEBI" id="CHEBI:15377"/>
        <dbReference type="ChEBI" id="CHEBI:15378"/>
        <dbReference type="ChEBI" id="CHEBI:30616"/>
        <dbReference type="ChEBI" id="CHEBI:43474"/>
        <dbReference type="ChEBI" id="CHEBI:456216"/>
        <dbReference type="EC" id="3.6.4.13"/>
    </reaction>
</comment>
<organism evidence="14 15">
    <name type="scientific">[Myrmecia] bisecta</name>
    <dbReference type="NCBI Taxonomy" id="41462"/>
    <lineage>
        <taxon>Eukaryota</taxon>
        <taxon>Viridiplantae</taxon>
        <taxon>Chlorophyta</taxon>
        <taxon>core chlorophytes</taxon>
        <taxon>Trebouxiophyceae</taxon>
        <taxon>Trebouxiales</taxon>
        <taxon>Trebouxiaceae</taxon>
        <taxon>Myrmecia</taxon>
    </lineage>
</organism>
<evidence type="ECO:0000256" key="3">
    <source>
        <dbReference type="ARBA" id="ARBA00022741"/>
    </source>
</evidence>
<dbReference type="InterPro" id="IPR033517">
    <property type="entry name" value="DDX54/DBP10_DEAD-box_helicase"/>
</dbReference>
<dbReference type="InterPro" id="IPR027417">
    <property type="entry name" value="P-loop_NTPase"/>
</dbReference>
<feature type="domain" description="Helicase ATP-binding" evidence="11">
    <location>
        <begin position="91"/>
        <end position="264"/>
    </location>
</feature>
<protein>
    <recommendedName>
        <fullName evidence="2">RNA helicase</fullName>
        <ecNumber evidence="2">3.6.4.13</ecNumber>
    </recommendedName>
</protein>
<feature type="domain" description="DEAD-box RNA helicase Q" evidence="13">
    <location>
        <begin position="60"/>
        <end position="88"/>
    </location>
</feature>
<sequence length="921" mass="99352">MSSAEDSGAETDVEEVPTRPAAFPEAGIDDVVEFGWDDQRPLTGRRKKAEKEKKKKLKPGSFETMGLSAVMLRGIKRKGYRLPTPIQRKAMPLILAGQDVVGMARTGSGKTAAFVIPLLERLKEHSPKAGSRAVILSPTRELALQTHKVVKELGRYTNLRMAVLVGGDSMEVQFAELAANPDILVATPGRLMHHLQEVEGMSLRSVEYCVFDEADRLFEMGFAEQIKAIMAQMGEARQTMLFSATMPSQLAEFAKAGLKDPELVRLDADNKLSPDLALAFFTVRHEDKVAALLWLIREVLPSTQPTLIFASTRYHVEFIHTLLTQQGIDAACVYGAMDQTARKIHIGKFRAGKVSLMIVTDVAARGIDIPLLDNVVNFDFPGKPKLFIHRAGRAARAGRSGTAYSLLTRDELPFLLDLHLFLSRPLRPAPVQSLKEAAGSAEHLDPDVSVFGTIPQAALDDSIEHVRECIACSADLSGLLRSCGNAFALYKKTRPPPAAESVHRSKALAREGVHPLLARCVPQGAMAGLEAQESMAQIASQLKAYRPSATVLEAQVAPARRGEGAGSQAGPGVRAAGTGADALVEVMRVKRSLHDRTIEANKKRDATREAMASLQVDPVEAHCSHDGPGSSGSDEDESGDEGMLEERRRMAIEAVTSGEGLADGRFRDADFYIGHRRGEGTAGDEDDFGVQRGSAQEMTGAVLDLTADDQEGMVAGRKTFHWDKRHKKYVQLQPGEALVNGKRKRVESGRSLKMKDGPQGIYKRWAKANKAQIASAGGDDDDSHFANGTLADRFKKGGRGWKNPLKKGLGVADAGARDELKNADQVRKERKEQAKRAERMAGPKRKSQDGGPVRGGVQKHAHKPALTKAAAKAGGVTAKGKGNFKPSFKPKGRAEGGRGGKGKAGAGRGKAAGRGKGKGRR</sequence>
<dbReference type="Proteomes" id="UP001489004">
    <property type="component" value="Unassembled WGS sequence"/>
</dbReference>
<feature type="region of interest" description="Disordered" evidence="10">
    <location>
        <begin position="600"/>
        <end position="643"/>
    </location>
</feature>
<dbReference type="SMART" id="SM01123">
    <property type="entry name" value="DBP10CT"/>
    <property type="match status" value="1"/>
</dbReference>
<evidence type="ECO:0000259" key="12">
    <source>
        <dbReference type="PROSITE" id="PS51194"/>
    </source>
</evidence>
<evidence type="ECO:0000259" key="11">
    <source>
        <dbReference type="PROSITE" id="PS51192"/>
    </source>
</evidence>
<gene>
    <name evidence="14" type="ORF">WJX72_008211</name>
</gene>
<evidence type="ECO:0000256" key="10">
    <source>
        <dbReference type="SAM" id="MobiDB-lite"/>
    </source>
</evidence>
<keyword evidence="6" id="KW-0067">ATP-binding</keyword>
<dbReference type="GO" id="GO:0003724">
    <property type="term" value="F:RNA helicase activity"/>
    <property type="evidence" value="ECO:0007669"/>
    <property type="project" value="UniProtKB-EC"/>
</dbReference>
<dbReference type="InterPro" id="IPR014001">
    <property type="entry name" value="Helicase_ATP-bd"/>
</dbReference>
<evidence type="ECO:0000256" key="5">
    <source>
        <dbReference type="ARBA" id="ARBA00022806"/>
    </source>
</evidence>
<keyword evidence="5" id="KW-0347">Helicase</keyword>
<dbReference type="PANTHER" id="PTHR47959">
    <property type="entry name" value="ATP-DEPENDENT RNA HELICASE RHLE-RELATED"/>
    <property type="match status" value="1"/>
</dbReference>
<keyword evidence="15" id="KW-1185">Reference proteome</keyword>
<evidence type="ECO:0000256" key="1">
    <source>
        <dbReference type="ARBA" id="ARBA00010379"/>
    </source>
</evidence>
<feature type="compositionally biased region" description="Basic residues" evidence="10">
    <location>
        <begin position="911"/>
        <end position="921"/>
    </location>
</feature>
<dbReference type="InterPro" id="IPR011545">
    <property type="entry name" value="DEAD/DEAH_box_helicase_dom"/>
</dbReference>
<dbReference type="InterPro" id="IPR000629">
    <property type="entry name" value="RNA-helicase_DEAD-box_CS"/>
</dbReference>
<dbReference type="SUPFAM" id="SSF52540">
    <property type="entry name" value="P-loop containing nucleoside triphosphate hydrolases"/>
    <property type="match status" value="1"/>
</dbReference>
<feature type="region of interest" description="Disordered" evidence="10">
    <location>
        <begin position="1"/>
        <end position="60"/>
    </location>
</feature>
<dbReference type="GO" id="GO:0016787">
    <property type="term" value="F:hydrolase activity"/>
    <property type="evidence" value="ECO:0007669"/>
    <property type="project" value="UniProtKB-KW"/>
</dbReference>
<dbReference type="Pfam" id="PF00271">
    <property type="entry name" value="Helicase_C"/>
    <property type="match status" value="1"/>
</dbReference>
<dbReference type="GO" id="GO:0003723">
    <property type="term" value="F:RNA binding"/>
    <property type="evidence" value="ECO:0007669"/>
    <property type="project" value="UniProtKB-KW"/>
</dbReference>
<dbReference type="PROSITE" id="PS51194">
    <property type="entry name" value="HELICASE_CTER"/>
    <property type="match status" value="1"/>
</dbReference>
<feature type="domain" description="Helicase C-terminal" evidence="12">
    <location>
        <begin position="295"/>
        <end position="437"/>
    </location>
</feature>
<dbReference type="GO" id="GO:0005829">
    <property type="term" value="C:cytosol"/>
    <property type="evidence" value="ECO:0007669"/>
    <property type="project" value="TreeGrafter"/>
</dbReference>
<evidence type="ECO:0000256" key="6">
    <source>
        <dbReference type="ARBA" id="ARBA00022840"/>
    </source>
</evidence>
<comment type="caution">
    <text evidence="14">The sequence shown here is derived from an EMBL/GenBank/DDBJ whole genome shotgun (WGS) entry which is preliminary data.</text>
</comment>
<dbReference type="InterPro" id="IPR014014">
    <property type="entry name" value="RNA_helicase_DEAD_Q_motif"/>
</dbReference>
<feature type="compositionally biased region" description="Gly residues" evidence="10">
    <location>
        <begin position="899"/>
        <end position="910"/>
    </location>
</feature>
<evidence type="ECO:0000313" key="15">
    <source>
        <dbReference type="Proteomes" id="UP001489004"/>
    </source>
</evidence>
<dbReference type="Pfam" id="PF00270">
    <property type="entry name" value="DEAD"/>
    <property type="match status" value="1"/>
</dbReference>
<dbReference type="Gene3D" id="3.40.50.300">
    <property type="entry name" value="P-loop containing nucleotide triphosphate hydrolases"/>
    <property type="match status" value="2"/>
</dbReference>
<evidence type="ECO:0000313" key="14">
    <source>
        <dbReference type="EMBL" id="KAK9809034.1"/>
    </source>
</evidence>
<dbReference type="GO" id="GO:0005524">
    <property type="term" value="F:ATP binding"/>
    <property type="evidence" value="ECO:0007669"/>
    <property type="project" value="UniProtKB-KW"/>
</dbReference>
<reference evidence="14 15" key="1">
    <citation type="journal article" date="2024" name="Nat. Commun.">
        <title>Phylogenomics reveals the evolutionary origins of lichenization in chlorophyte algae.</title>
        <authorList>
            <person name="Puginier C."/>
            <person name="Libourel C."/>
            <person name="Otte J."/>
            <person name="Skaloud P."/>
            <person name="Haon M."/>
            <person name="Grisel S."/>
            <person name="Petersen M."/>
            <person name="Berrin J.G."/>
            <person name="Delaux P.M."/>
            <person name="Dal Grande F."/>
            <person name="Keller J."/>
        </authorList>
    </citation>
    <scope>NUCLEOTIDE SEQUENCE [LARGE SCALE GENOMIC DNA]</scope>
    <source>
        <strain evidence="14 15">SAG 2043</strain>
    </source>
</reference>
<feature type="short sequence motif" description="Q motif" evidence="9">
    <location>
        <begin position="60"/>
        <end position="88"/>
    </location>
</feature>
<feature type="compositionally biased region" description="Low complexity" evidence="10">
    <location>
        <begin position="866"/>
        <end position="881"/>
    </location>
</feature>
<keyword evidence="3" id="KW-0547">Nucleotide-binding</keyword>
<dbReference type="CDD" id="cd17959">
    <property type="entry name" value="DEADc_DDX54"/>
    <property type="match status" value="1"/>
</dbReference>
<dbReference type="InterPro" id="IPR050079">
    <property type="entry name" value="DEAD_box_RNA_helicase"/>
</dbReference>
<feature type="compositionally biased region" description="Acidic residues" evidence="10">
    <location>
        <begin position="633"/>
        <end position="643"/>
    </location>
</feature>
<dbReference type="PROSITE" id="PS51192">
    <property type="entry name" value="HELICASE_ATP_BIND_1"/>
    <property type="match status" value="1"/>
</dbReference>
<feature type="compositionally biased region" description="Basic residues" evidence="10">
    <location>
        <begin position="43"/>
        <end position="58"/>
    </location>
</feature>
<dbReference type="PROSITE" id="PS00039">
    <property type="entry name" value="DEAD_ATP_HELICASE"/>
    <property type="match status" value="1"/>
</dbReference>
<dbReference type="SMART" id="SM00490">
    <property type="entry name" value="HELICc"/>
    <property type="match status" value="1"/>
</dbReference>
<dbReference type="InterPro" id="IPR012541">
    <property type="entry name" value="DBP10_C"/>
</dbReference>